<dbReference type="Proteomes" id="UP000468531">
    <property type="component" value="Unassembled WGS sequence"/>
</dbReference>
<comment type="caution">
    <text evidence="1">The sequence shown here is derived from an EMBL/GenBank/DDBJ whole genome shotgun (WGS) entry which is preliminary data.</text>
</comment>
<sequence length="60" mass="6714">MLQFPVVEPEPKDKPTGHFLVNAVEGRCLAQLLRAKRKEIKKDEQAAFFDPNSGSVFATI</sequence>
<gene>
    <name evidence="1" type="ORF">FNJ47_13650</name>
</gene>
<accession>A0A6P1BEI5</accession>
<reference evidence="1 2" key="1">
    <citation type="journal article" date="2020" name="Arch. Microbiol.">
        <title>Bradyrhizobium uaiense sp. nov., a new highly efficient cowpea symbiont.</title>
        <authorList>
            <person name="Cabral Michel D."/>
            <person name="Azarias Guimaraes A."/>
            <person name="Martins da Costa E."/>
            <person name="Soares de Carvalho T."/>
            <person name="Balsanelli E."/>
            <person name="Willems A."/>
            <person name="Maltempi de Souza E."/>
            <person name="de Souza Moreira F.M."/>
        </authorList>
    </citation>
    <scope>NUCLEOTIDE SEQUENCE [LARGE SCALE GENOMIC DNA]</scope>
    <source>
        <strain evidence="1 2">UFLA 03-164</strain>
    </source>
</reference>
<evidence type="ECO:0000313" key="1">
    <source>
        <dbReference type="EMBL" id="NEU96858.1"/>
    </source>
</evidence>
<dbReference type="AlphaFoldDB" id="A0A6P1BEI5"/>
<keyword evidence="2" id="KW-1185">Reference proteome</keyword>
<dbReference type="EMBL" id="VKHP01000044">
    <property type="protein sequence ID" value="NEU96858.1"/>
    <property type="molecule type" value="Genomic_DNA"/>
</dbReference>
<dbReference type="RefSeq" id="WP_163153763.1">
    <property type="nucleotide sequence ID" value="NZ_VKHP01000044.1"/>
</dbReference>
<name>A0A6P1BEI5_9BRAD</name>
<protein>
    <submittedName>
        <fullName evidence="1">Uncharacterized protein</fullName>
    </submittedName>
</protein>
<organism evidence="1 2">
    <name type="scientific">Bradyrhizobium uaiense</name>
    <dbReference type="NCBI Taxonomy" id="2594946"/>
    <lineage>
        <taxon>Bacteria</taxon>
        <taxon>Pseudomonadati</taxon>
        <taxon>Pseudomonadota</taxon>
        <taxon>Alphaproteobacteria</taxon>
        <taxon>Hyphomicrobiales</taxon>
        <taxon>Nitrobacteraceae</taxon>
        <taxon>Bradyrhizobium</taxon>
    </lineage>
</organism>
<proteinExistence type="predicted"/>
<evidence type="ECO:0000313" key="2">
    <source>
        <dbReference type="Proteomes" id="UP000468531"/>
    </source>
</evidence>